<feature type="compositionally biased region" description="Polar residues" evidence="1">
    <location>
        <begin position="282"/>
        <end position="296"/>
    </location>
</feature>
<dbReference type="RefSeq" id="WP_245943340.1">
    <property type="nucleotide sequence ID" value="NZ_QKTX01000004.1"/>
</dbReference>
<protein>
    <submittedName>
        <fullName evidence="3">Uncharacterized protein</fullName>
    </submittedName>
</protein>
<evidence type="ECO:0000256" key="1">
    <source>
        <dbReference type="SAM" id="MobiDB-lite"/>
    </source>
</evidence>
<gene>
    <name evidence="3" type="ORF">CLV31_10454</name>
</gene>
<feature type="region of interest" description="Disordered" evidence="1">
    <location>
        <begin position="239"/>
        <end position="466"/>
    </location>
</feature>
<feature type="compositionally biased region" description="Polar residues" evidence="1">
    <location>
        <begin position="352"/>
        <end position="395"/>
    </location>
</feature>
<feature type="compositionally biased region" description="Polar residues" evidence="1">
    <location>
        <begin position="404"/>
        <end position="431"/>
    </location>
</feature>
<feature type="compositionally biased region" description="Polar residues" evidence="1">
    <location>
        <begin position="303"/>
        <end position="328"/>
    </location>
</feature>
<evidence type="ECO:0000256" key="2">
    <source>
        <dbReference type="SAM" id="SignalP"/>
    </source>
</evidence>
<accession>A0A326RS19</accession>
<keyword evidence="4" id="KW-1185">Reference proteome</keyword>
<evidence type="ECO:0000313" key="4">
    <source>
        <dbReference type="Proteomes" id="UP000248917"/>
    </source>
</evidence>
<feature type="compositionally biased region" description="Gly residues" evidence="1">
    <location>
        <begin position="447"/>
        <end position="466"/>
    </location>
</feature>
<dbReference type="Proteomes" id="UP000248917">
    <property type="component" value="Unassembled WGS sequence"/>
</dbReference>
<keyword evidence="2" id="KW-0732">Signal</keyword>
<evidence type="ECO:0000313" key="3">
    <source>
        <dbReference type="EMBL" id="PZV84406.1"/>
    </source>
</evidence>
<comment type="caution">
    <text evidence="3">The sequence shown here is derived from an EMBL/GenBank/DDBJ whole genome shotgun (WGS) entry which is preliminary data.</text>
</comment>
<dbReference type="PROSITE" id="PS51257">
    <property type="entry name" value="PROKAR_LIPOPROTEIN"/>
    <property type="match status" value="1"/>
</dbReference>
<organism evidence="3 4">
    <name type="scientific">Algoriphagus aquaeductus</name>
    <dbReference type="NCBI Taxonomy" id="475299"/>
    <lineage>
        <taxon>Bacteria</taxon>
        <taxon>Pseudomonadati</taxon>
        <taxon>Bacteroidota</taxon>
        <taxon>Cytophagia</taxon>
        <taxon>Cytophagales</taxon>
        <taxon>Cyclobacteriaceae</taxon>
        <taxon>Algoriphagus</taxon>
    </lineage>
</organism>
<feature type="compositionally biased region" description="Polar residues" evidence="1">
    <location>
        <begin position="251"/>
        <end position="260"/>
    </location>
</feature>
<sequence length="466" mass="49046">MKKISIIPASVLLGSLVIASCSTNKMAMNSADDNLYFMASDVKIATQYAVANNNPSTFQNLTQDQTVSQENFSSRNVNPEYISRYGQSTTQSGDEVVYFDDTQDQVAQTQPNIDVYNSFSVNNFNSGWGNSAFNFGMGMGFGMNPFGMGFYDPFFNPFWGFRPGFNVGLNFGWGRPFYRPMWGMGMGMGFGGFYDPFWGGGFYDPFWGRGFMGSPWGWGRPVYAYSPVFVLPGGENGGRRIASGARPTRGSALTSGSPSMGQAGVMPSTARAQARANASNNGTAGTSTRSLVSSESARGASRDFSSSQNDYYNSGRSRVATTTRNMNSAAADRGSLSGSRGSAVPSARPMVTSPSNTRTYSSPSRGGTSSGFDRATSPSYNRSTAPSYNRSTAPSYNRVGGGSSSPSYNRSVTPSRSNNSSTFSAPTRSSTIGGGSSYSAPSRSSGGSVGSSGGGASGGSRGGRGN</sequence>
<reference evidence="3 4" key="1">
    <citation type="submission" date="2018-06" db="EMBL/GenBank/DDBJ databases">
        <title>Genomic Encyclopedia of Archaeal and Bacterial Type Strains, Phase II (KMG-II): from individual species to whole genera.</title>
        <authorList>
            <person name="Goeker M."/>
        </authorList>
    </citation>
    <scope>NUCLEOTIDE SEQUENCE [LARGE SCALE GENOMIC DNA]</scope>
    <source>
        <strain evidence="3 4">T4</strain>
    </source>
</reference>
<dbReference type="AlphaFoldDB" id="A0A326RS19"/>
<feature type="signal peptide" evidence="2">
    <location>
        <begin position="1"/>
        <end position="27"/>
    </location>
</feature>
<proteinExistence type="predicted"/>
<name>A0A326RS19_9BACT</name>
<dbReference type="EMBL" id="QKTX01000004">
    <property type="protein sequence ID" value="PZV84406.1"/>
    <property type="molecule type" value="Genomic_DNA"/>
</dbReference>
<feature type="chain" id="PRO_5016322565" evidence="2">
    <location>
        <begin position="28"/>
        <end position="466"/>
    </location>
</feature>
<feature type="compositionally biased region" description="Low complexity" evidence="1">
    <location>
        <begin position="437"/>
        <end position="446"/>
    </location>
</feature>
<feature type="compositionally biased region" description="Low complexity" evidence="1">
    <location>
        <begin position="270"/>
        <end position="281"/>
    </location>
</feature>